<sequence>MSINYFDEIFFQKYINSEDEALDICHKHVTGIIDTIILWLFFWVLIPSFFYHYNSFHIQEIVEFIYFEAYLFVIYIFLLYQIFDWYNDVWIITEKWIIDLDWQFFKTNIVYIGYEDIKWIELKQSTMWDWFLNKWNIIIHLEWENSDFILEDAKSPQQIVWYIQWVIEDKVKAEEKEDIDSFETLISALKKVVKENMKIEREEVEEIDETQKEIEIIKKRKGTIDLRW</sequence>
<evidence type="ECO:0000256" key="1">
    <source>
        <dbReference type="SAM" id="Coils"/>
    </source>
</evidence>
<keyword evidence="2" id="KW-0812">Transmembrane</keyword>
<organism evidence="3">
    <name type="scientific">uncultured bacterium</name>
    <name type="common">gcode 4</name>
    <dbReference type="NCBI Taxonomy" id="1234023"/>
    <lineage>
        <taxon>Bacteria</taxon>
        <taxon>environmental samples</taxon>
    </lineage>
</organism>
<feature type="coiled-coil region" evidence="1">
    <location>
        <begin position="190"/>
        <end position="220"/>
    </location>
</feature>
<accession>K2F5X6</accession>
<evidence type="ECO:0008006" key="4">
    <source>
        <dbReference type="Google" id="ProtNLM"/>
    </source>
</evidence>
<dbReference type="EMBL" id="AMFJ01000785">
    <property type="protein sequence ID" value="EKE26481.1"/>
    <property type="molecule type" value="Genomic_DNA"/>
</dbReference>
<feature type="transmembrane region" description="Helical" evidence="2">
    <location>
        <begin position="36"/>
        <end position="53"/>
    </location>
</feature>
<protein>
    <recommendedName>
        <fullName evidence="4">DUF304 domain-containing protein</fullName>
    </recommendedName>
</protein>
<comment type="caution">
    <text evidence="3">The sequence shown here is derived from an EMBL/GenBank/DDBJ whole genome shotgun (WGS) entry which is preliminary data.</text>
</comment>
<reference evidence="3" key="1">
    <citation type="journal article" date="2012" name="Science">
        <title>Fermentation, hydrogen, and sulfur metabolism in multiple uncultivated bacterial phyla.</title>
        <authorList>
            <person name="Wrighton K.C."/>
            <person name="Thomas B.C."/>
            <person name="Sharon I."/>
            <person name="Miller C.S."/>
            <person name="Castelle C.J."/>
            <person name="VerBerkmoes N.C."/>
            <person name="Wilkins M.J."/>
            <person name="Hettich R.L."/>
            <person name="Lipton M.S."/>
            <person name="Williams K.H."/>
            <person name="Long P.E."/>
            <person name="Banfield J.F."/>
        </authorList>
    </citation>
    <scope>NUCLEOTIDE SEQUENCE [LARGE SCALE GENOMIC DNA]</scope>
</reference>
<keyword evidence="2" id="KW-1133">Transmembrane helix</keyword>
<dbReference type="AlphaFoldDB" id="K2F5X6"/>
<name>K2F5X6_9BACT</name>
<keyword evidence="1" id="KW-0175">Coiled coil</keyword>
<evidence type="ECO:0000313" key="3">
    <source>
        <dbReference type="EMBL" id="EKE26481.1"/>
    </source>
</evidence>
<proteinExistence type="predicted"/>
<feature type="transmembrane region" description="Helical" evidence="2">
    <location>
        <begin position="65"/>
        <end position="83"/>
    </location>
</feature>
<keyword evidence="2" id="KW-0472">Membrane</keyword>
<evidence type="ECO:0000256" key="2">
    <source>
        <dbReference type="SAM" id="Phobius"/>
    </source>
</evidence>
<gene>
    <name evidence="3" type="ORF">ACD_4C00269G0001</name>
</gene>